<reference evidence="2 3" key="1">
    <citation type="journal article" date="2019" name="Nat. Commun.">
        <title>The antimicrobial potential of Streptomyces from insect microbiomes.</title>
        <authorList>
            <person name="Chevrette M.G."/>
            <person name="Carlson C.M."/>
            <person name="Ortega H.E."/>
            <person name="Thomas C."/>
            <person name="Ananiev G.E."/>
            <person name="Barns K.J."/>
            <person name="Book A.J."/>
            <person name="Cagnazzo J."/>
            <person name="Carlos C."/>
            <person name="Flanigan W."/>
            <person name="Grubbs K.J."/>
            <person name="Horn H.A."/>
            <person name="Hoffmann F.M."/>
            <person name="Klassen J.L."/>
            <person name="Knack J.J."/>
            <person name="Lewin G.R."/>
            <person name="McDonald B.R."/>
            <person name="Muller L."/>
            <person name="Melo W.G.P."/>
            <person name="Pinto-Tomas A.A."/>
            <person name="Schmitz A."/>
            <person name="Wendt-Pienkowski E."/>
            <person name="Wildman S."/>
            <person name="Zhao M."/>
            <person name="Zhang F."/>
            <person name="Bugni T.S."/>
            <person name="Andes D.R."/>
            <person name="Pupo M.T."/>
            <person name="Currie C.R."/>
        </authorList>
    </citation>
    <scope>NUCLEOTIDE SEQUENCE [LARGE SCALE GENOMIC DNA]</scope>
    <source>
        <strain evidence="2 3">SID5840</strain>
    </source>
</reference>
<name>A0A7K2IQM7_9ACTN</name>
<proteinExistence type="predicted"/>
<feature type="transmembrane region" description="Helical" evidence="1">
    <location>
        <begin position="42"/>
        <end position="65"/>
    </location>
</feature>
<keyword evidence="1" id="KW-0472">Membrane</keyword>
<evidence type="ECO:0000256" key="1">
    <source>
        <dbReference type="SAM" id="Phobius"/>
    </source>
</evidence>
<dbReference type="AlphaFoldDB" id="A0A7K2IQM7"/>
<feature type="transmembrane region" description="Helical" evidence="1">
    <location>
        <begin position="109"/>
        <end position="134"/>
    </location>
</feature>
<accession>A0A7K2IQM7</accession>
<dbReference type="RefSeq" id="WP_026124765.1">
    <property type="nucleotide sequence ID" value="NZ_JBEYHW010000006.1"/>
</dbReference>
<feature type="transmembrane region" description="Helical" evidence="1">
    <location>
        <begin position="77"/>
        <end position="97"/>
    </location>
</feature>
<protein>
    <recommendedName>
        <fullName evidence="4">Integral membrane protein</fullName>
    </recommendedName>
</protein>
<feature type="transmembrane region" description="Helical" evidence="1">
    <location>
        <begin position="6"/>
        <end position="30"/>
    </location>
</feature>
<comment type="caution">
    <text evidence="2">The sequence shown here is derived from an EMBL/GenBank/DDBJ whole genome shotgun (WGS) entry which is preliminary data.</text>
</comment>
<gene>
    <name evidence="2" type="ORF">GTW20_08365</name>
</gene>
<dbReference type="EMBL" id="WWHY01000001">
    <property type="protein sequence ID" value="MYR32282.1"/>
    <property type="molecule type" value="Genomic_DNA"/>
</dbReference>
<organism evidence="2 3">
    <name type="scientific">Nocardiopsis alba</name>
    <dbReference type="NCBI Taxonomy" id="53437"/>
    <lineage>
        <taxon>Bacteria</taxon>
        <taxon>Bacillati</taxon>
        <taxon>Actinomycetota</taxon>
        <taxon>Actinomycetes</taxon>
        <taxon>Streptosporangiales</taxon>
        <taxon>Nocardiopsidaceae</taxon>
        <taxon>Nocardiopsis</taxon>
    </lineage>
</organism>
<evidence type="ECO:0008006" key="4">
    <source>
        <dbReference type="Google" id="ProtNLM"/>
    </source>
</evidence>
<keyword evidence="1" id="KW-1133">Transmembrane helix</keyword>
<evidence type="ECO:0000313" key="2">
    <source>
        <dbReference type="EMBL" id="MYR32282.1"/>
    </source>
</evidence>
<evidence type="ECO:0000313" key="3">
    <source>
        <dbReference type="Proteomes" id="UP000467124"/>
    </source>
</evidence>
<keyword evidence="1" id="KW-0812">Transmembrane</keyword>
<sequence>MSAPVLLVAGIVLLTVVGIAYGGSFLLRVVDGGFPANDLQRSYFRAGHAHAGVLVILGLVVAILTDQPTVPGWGATLGLLVLLAAVLMPAGFFLSVVGRDPAKPNGFRLLIGAGAASLVVGLVGAGIALILAGAGLG</sequence>
<dbReference type="Proteomes" id="UP000467124">
    <property type="component" value="Unassembled WGS sequence"/>
</dbReference>